<dbReference type="AlphaFoldDB" id="A0A6D2IMU8"/>
<feature type="region of interest" description="Disordered" evidence="3">
    <location>
        <begin position="1"/>
        <end position="22"/>
    </location>
</feature>
<dbReference type="PANTHER" id="PTHR21737:SF4">
    <property type="entry name" value="SPLICING FACTOR CACTIN"/>
    <property type="match status" value="1"/>
</dbReference>
<dbReference type="InterPro" id="IPR018816">
    <property type="entry name" value="Cactin_central"/>
</dbReference>
<dbReference type="GO" id="GO:0005681">
    <property type="term" value="C:spliceosomal complex"/>
    <property type="evidence" value="ECO:0007669"/>
    <property type="project" value="TreeGrafter"/>
</dbReference>
<comment type="similarity">
    <text evidence="1">Belongs to the CACTIN family.</text>
</comment>
<feature type="domain" description="Splicing factor cactin central" evidence="5">
    <location>
        <begin position="30"/>
        <end position="114"/>
    </location>
</feature>
<accession>A0A6D2IMU8</accession>
<proteinExistence type="inferred from homology"/>
<dbReference type="Pfam" id="PF10312">
    <property type="entry name" value="Cactin_mid"/>
    <property type="match status" value="2"/>
</dbReference>
<dbReference type="GO" id="GO:0005737">
    <property type="term" value="C:cytoplasm"/>
    <property type="evidence" value="ECO:0007669"/>
    <property type="project" value="TreeGrafter"/>
</dbReference>
<dbReference type="EMBL" id="CACVBM020001074">
    <property type="protein sequence ID" value="CAA7028939.1"/>
    <property type="molecule type" value="Genomic_DNA"/>
</dbReference>
<organism evidence="6 7">
    <name type="scientific">Microthlaspi erraticum</name>
    <dbReference type="NCBI Taxonomy" id="1685480"/>
    <lineage>
        <taxon>Eukaryota</taxon>
        <taxon>Viridiplantae</taxon>
        <taxon>Streptophyta</taxon>
        <taxon>Embryophyta</taxon>
        <taxon>Tracheophyta</taxon>
        <taxon>Spermatophyta</taxon>
        <taxon>Magnoliopsida</taxon>
        <taxon>eudicotyledons</taxon>
        <taxon>Gunneridae</taxon>
        <taxon>Pentapetalae</taxon>
        <taxon>rosids</taxon>
        <taxon>malvids</taxon>
        <taxon>Brassicales</taxon>
        <taxon>Brassicaceae</taxon>
        <taxon>Coluteocarpeae</taxon>
        <taxon>Microthlaspi</taxon>
    </lineage>
</organism>
<gene>
    <name evidence="6" type="ORF">MERR_LOCUS16174</name>
</gene>
<comment type="caution">
    <text evidence="6">The sequence shown here is derived from an EMBL/GenBank/DDBJ whole genome shotgun (WGS) entry which is preliminary data.</text>
</comment>
<dbReference type="SMART" id="SM01050">
    <property type="entry name" value="CactinC_cactus"/>
    <property type="match status" value="1"/>
</dbReference>
<dbReference type="InterPro" id="IPR019134">
    <property type="entry name" value="Cactin_C"/>
</dbReference>
<evidence type="ECO:0000259" key="5">
    <source>
        <dbReference type="Pfam" id="PF10312"/>
    </source>
</evidence>
<sequence length="425" mass="49837">MAELEKLKKAKEKRDMERARHEEDTVLLARERARAEFQDWEKKEEEFCFDQGKVRSKIRLREGRAKPIDVLYRHLDGGSELSDDMYIDLSSEPYMVFKGLTFQDLEELRDDIKTDAIELLAQEKGLHSGVEADVRRLLDGKTHSELVQMQLHIESQLFSGVAKVVEYWEAVLKLLDIYKAKACLKEIHAETLKRHVHRLENVSSEAEEESFSQEEADDMEAEEAACSFSPELMHGDDDDREEAIDSEEDKKLLETKRMVVLERQKKRLKVEDNLEVKAMKAMGEMEEGDAVFGSNAEVVKLDDKYRPRKPKYVNRVHTSYEWNKYNQTHYDHENPPPKVVQGYKFNIFYPDLLDNATAPTCFIEKDGTSDETCIIRFQAGPPYEDIAFRIVNKEWDRSRKNGFQHTFNGGILHLYFNFKRHRYRR</sequence>
<dbReference type="PANTHER" id="PTHR21737">
    <property type="entry name" value="POLYGLUTAMINE BINDING PROTEIN 1/MARVEL MEMBRANE-ASSOCIATING DOMAIN CONTAINING 3"/>
    <property type="match status" value="1"/>
</dbReference>
<reference evidence="6" key="1">
    <citation type="submission" date="2020-01" db="EMBL/GenBank/DDBJ databases">
        <authorList>
            <person name="Mishra B."/>
        </authorList>
    </citation>
    <scope>NUCLEOTIDE SEQUENCE [LARGE SCALE GENOMIC DNA]</scope>
</reference>
<evidence type="ECO:0000259" key="4">
    <source>
        <dbReference type="Pfam" id="PF09732"/>
    </source>
</evidence>
<evidence type="ECO:0000313" key="7">
    <source>
        <dbReference type="Proteomes" id="UP000467841"/>
    </source>
</evidence>
<evidence type="ECO:0000256" key="3">
    <source>
        <dbReference type="SAM" id="MobiDB-lite"/>
    </source>
</evidence>
<evidence type="ECO:0000256" key="1">
    <source>
        <dbReference type="ARBA" id="ARBA00006895"/>
    </source>
</evidence>
<feature type="region of interest" description="Disordered" evidence="3">
    <location>
        <begin position="229"/>
        <end position="248"/>
    </location>
</feature>
<protein>
    <recommendedName>
        <fullName evidence="2">Splicing factor Cactin</fullName>
    </recommendedName>
</protein>
<feature type="domain" description="Splicing factor cactin central" evidence="5">
    <location>
        <begin position="121"/>
        <end position="188"/>
    </location>
</feature>
<name>A0A6D2IMU8_9BRAS</name>
<evidence type="ECO:0000256" key="2">
    <source>
        <dbReference type="ARBA" id="ARBA00034534"/>
    </source>
</evidence>
<dbReference type="Proteomes" id="UP000467841">
    <property type="component" value="Unassembled WGS sequence"/>
</dbReference>
<keyword evidence="7" id="KW-1185">Reference proteome</keyword>
<dbReference type="GO" id="GO:0045292">
    <property type="term" value="P:mRNA cis splicing, via spliceosome"/>
    <property type="evidence" value="ECO:0007669"/>
    <property type="project" value="TreeGrafter"/>
</dbReference>
<evidence type="ECO:0000313" key="6">
    <source>
        <dbReference type="EMBL" id="CAA7028939.1"/>
    </source>
</evidence>
<dbReference type="OrthoDB" id="265955at2759"/>
<feature type="compositionally biased region" description="Acidic residues" evidence="3">
    <location>
        <begin position="236"/>
        <end position="247"/>
    </location>
</feature>
<feature type="domain" description="Splicing factor Cactin C-terminal" evidence="4">
    <location>
        <begin position="302"/>
        <end position="425"/>
    </location>
</feature>
<dbReference type="Pfam" id="PF09732">
    <property type="entry name" value="CactinC_cactus"/>
    <property type="match status" value="1"/>
</dbReference>